<dbReference type="SMART" id="SM00382">
    <property type="entry name" value="AAA"/>
    <property type="match status" value="1"/>
</dbReference>
<sequence>MPSSAPRVRDVLRRFWPYAAPRRWWMVAGLVLAAVSPALASVEIWLFKVVVDDVLIPRDFGLFPVVAATYVGLTVVQALCDGADRLLSTWLSQRFVVDVRTALLDHLQRLPLDFLHRSRLGDVMSRVTGDVSAVEAFLVSGSSGAVSSLLQLVFFSVALVVLQPVLALVALVVAPLFWGTSRFFARRLKDISRERQRRSGRLSTSLEQTLSTLPLVQAYDQGEREVARYAAEAEGKYRTEMAAARLRSFYVPTLDLIELLGALVVIGTGAWLLAEDELTVGGLLAFLTFLTRLYDPVRGLGSAVTSAFTASAGAERVIELLDEPTLPPDRPGAVVLDDRNGDLDFDDVSFTYPGADGPAVRGVSFSARPGDVVAIVGASGAGKSTLAGLLMRSLDPDAGVVRMGGRDLRDLQRASVRRHVAVVLQETLLVDGSVLDNIAFGRPTATRAEVEQAAREADAHDFIEAMPEGYDTPVGERGRRLSGGQAQRVAIARALLRDAPILLLDEPTTGLDALSARRVTEPLHRLMKGRTTVVVSHALAHVRSATLILVMDRGEVVERGTHEELLARDGHYAALWRTHAPRREPVGVA</sequence>
<feature type="transmembrane region" description="Helical" evidence="7">
    <location>
        <begin position="60"/>
        <end position="80"/>
    </location>
</feature>
<keyword evidence="4 10" id="KW-0067">ATP-binding</keyword>
<evidence type="ECO:0000256" key="4">
    <source>
        <dbReference type="ARBA" id="ARBA00022840"/>
    </source>
</evidence>
<evidence type="ECO:0000256" key="2">
    <source>
        <dbReference type="ARBA" id="ARBA00022692"/>
    </source>
</evidence>
<evidence type="ECO:0000256" key="6">
    <source>
        <dbReference type="ARBA" id="ARBA00023136"/>
    </source>
</evidence>
<dbReference type="InterPro" id="IPR039421">
    <property type="entry name" value="Type_1_exporter"/>
</dbReference>
<dbReference type="PROSITE" id="PS50929">
    <property type="entry name" value="ABC_TM1F"/>
    <property type="match status" value="1"/>
</dbReference>
<proteinExistence type="predicted"/>
<feature type="domain" description="ABC transporter" evidence="8">
    <location>
        <begin position="343"/>
        <end position="578"/>
    </location>
</feature>
<keyword evidence="6 7" id="KW-0472">Membrane</keyword>
<dbReference type="InterPro" id="IPR017871">
    <property type="entry name" value="ABC_transporter-like_CS"/>
</dbReference>
<dbReference type="InterPro" id="IPR027417">
    <property type="entry name" value="P-loop_NTPase"/>
</dbReference>
<dbReference type="InterPro" id="IPR003593">
    <property type="entry name" value="AAA+_ATPase"/>
</dbReference>
<dbReference type="InterPro" id="IPR036640">
    <property type="entry name" value="ABC1_TM_sf"/>
</dbReference>
<dbReference type="GO" id="GO:0005524">
    <property type="term" value="F:ATP binding"/>
    <property type="evidence" value="ECO:0007669"/>
    <property type="project" value="UniProtKB-KW"/>
</dbReference>
<dbReference type="PANTHER" id="PTHR43394:SF1">
    <property type="entry name" value="ATP-BINDING CASSETTE SUB-FAMILY B MEMBER 10, MITOCHONDRIAL"/>
    <property type="match status" value="1"/>
</dbReference>
<name>A0ABR8MI28_9ACTN</name>
<feature type="domain" description="ABC transmembrane type-1" evidence="9">
    <location>
        <begin position="27"/>
        <end position="306"/>
    </location>
</feature>
<dbReference type="PROSITE" id="PS00211">
    <property type="entry name" value="ABC_TRANSPORTER_1"/>
    <property type="match status" value="1"/>
</dbReference>
<keyword evidence="11" id="KW-1185">Reference proteome</keyword>
<dbReference type="InterPro" id="IPR011527">
    <property type="entry name" value="ABC1_TM_dom"/>
</dbReference>
<evidence type="ECO:0000256" key="5">
    <source>
        <dbReference type="ARBA" id="ARBA00022989"/>
    </source>
</evidence>
<keyword evidence="2 7" id="KW-0812">Transmembrane</keyword>
<dbReference type="Pfam" id="PF00005">
    <property type="entry name" value="ABC_tran"/>
    <property type="match status" value="1"/>
</dbReference>
<dbReference type="RefSeq" id="WP_191199199.1">
    <property type="nucleotide sequence ID" value="NZ_BAAAPA010000004.1"/>
</dbReference>
<dbReference type="Gene3D" id="1.20.1560.10">
    <property type="entry name" value="ABC transporter type 1, transmembrane domain"/>
    <property type="match status" value="1"/>
</dbReference>
<evidence type="ECO:0000259" key="8">
    <source>
        <dbReference type="PROSITE" id="PS50893"/>
    </source>
</evidence>
<accession>A0ABR8MI28</accession>
<evidence type="ECO:0000313" key="11">
    <source>
        <dbReference type="Proteomes" id="UP000649289"/>
    </source>
</evidence>
<dbReference type="SUPFAM" id="SSF52540">
    <property type="entry name" value="P-loop containing nucleoside triphosphate hydrolases"/>
    <property type="match status" value="1"/>
</dbReference>
<comment type="caution">
    <text evidence="10">The sequence shown here is derived from an EMBL/GenBank/DDBJ whole genome shotgun (WGS) entry which is preliminary data.</text>
</comment>
<dbReference type="EMBL" id="JACXYY010000003">
    <property type="protein sequence ID" value="MBD3914911.1"/>
    <property type="molecule type" value="Genomic_DNA"/>
</dbReference>
<gene>
    <name evidence="10" type="ORF">IEZ25_09820</name>
</gene>
<dbReference type="PANTHER" id="PTHR43394">
    <property type="entry name" value="ATP-DEPENDENT PERMEASE MDL1, MITOCHONDRIAL"/>
    <property type="match status" value="1"/>
</dbReference>
<organism evidence="10 11">
    <name type="scientific">Nocardioides hwasunensis</name>
    <dbReference type="NCBI Taxonomy" id="397258"/>
    <lineage>
        <taxon>Bacteria</taxon>
        <taxon>Bacillati</taxon>
        <taxon>Actinomycetota</taxon>
        <taxon>Actinomycetes</taxon>
        <taxon>Propionibacteriales</taxon>
        <taxon>Nocardioidaceae</taxon>
        <taxon>Nocardioides</taxon>
    </lineage>
</organism>
<reference evidence="10 11" key="1">
    <citation type="submission" date="2020-09" db="EMBL/GenBank/DDBJ databases">
        <title>novel species in genus Nocardioides.</title>
        <authorList>
            <person name="Zhang G."/>
        </authorList>
    </citation>
    <scope>NUCLEOTIDE SEQUENCE [LARGE SCALE GENOMIC DNA]</scope>
    <source>
        <strain evidence="10 11">19197</strain>
    </source>
</reference>
<dbReference type="Gene3D" id="3.40.50.300">
    <property type="entry name" value="P-loop containing nucleotide triphosphate hydrolases"/>
    <property type="match status" value="1"/>
</dbReference>
<dbReference type="Proteomes" id="UP000649289">
    <property type="component" value="Unassembled WGS sequence"/>
</dbReference>
<dbReference type="SUPFAM" id="SSF90123">
    <property type="entry name" value="ABC transporter transmembrane region"/>
    <property type="match status" value="1"/>
</dbReference>
<dbReference type="Pfam" id="PF00664">
    <property type="entry name" value="ABC_membrane"/>
    <property type="match status" value="1"/>
</dbReference>
<evidence type="ECO:0000256" key="1">
    <source>
        <dbReference type="ARBA" id="ARBA00004651"/>
    </source>
</evidence>
<feature type="transmembrane region" description="Helical" evidence="7">
    <location>
        <begin position="249"/>
        <end position="272"/>
    </location>
</feature>
<protein>
    <submittedName>
        <fullName evidence="10">ABC transporter ATP-binding protein</fullName>
    </submittedName>
</protein>
<evidence type="ECO:0000256" key="3">
    <source>
        <dbReference type="ARBA" id="ARBA00022741"/>
    </source>
</evidence>
<keyword evidence="5 7" id="KW-1133">Transmembrane helix</keyword>
<dbReference type="InterPro" id="IPR003439">
    <property type="entry name" value="ABC_transporter-like_ATP-bd"/>
</dbReference>
<dbReference type="PROSITE" id="PS50893">
    <property type="entry name" value="ABC_TRANSPORTER_2"/>
    <property type="match status" value="1"/>
</dbReference>
<keyword evidence="3" id="KW-0547">Nucleotide-binding</keyword>
<evidence type="ECO:0000256" key="7">
    <source>
        <dbReference type="SAM" id="Phobius"/>
    </source>
</evidence>
<evidence type="ECO:0000259" key="9">
    <source>
        <dbReference type="PROSITE" id="PS50929"/>
    </source>
</evidence>
<comment type="subcellular location">
    <subcellularLocation>
        <location evidence="1">Cell membrane</location>
        <topology evidence="1">Multi-pass membrane protein</topology>
    </subcellularLocation>
</comment>
<feature type="transmembrane region" description="Helical" evidence="7">
    <location>
        <begin position="165"/>
        <end position="185"/>
    </location>
</feature>
<evidence type="ECO:0000313" key="10">
    <source>
        <dbReference type="EMBL" id="MBD3914911.1"/>
    </source>
</evidence>